<evidence type="ECO:0000256" key="1">
    <source>
        <dbReference type="SAM" id="Phobius"/>
    </source>
</evidence>
<sequence>MSKMWHPSPLEVKCLSHLDSAAGWKILGRERPPETDLLPWSPFQRIFLINFVQFALVLTLVFFLVENASGVGFGEIREDLPYGLGGVVVLASLLGAYVTYLYRRSWNKRARSLMPASE</sequence>
<evidence type="ECO:0000313" key="2">
    <source>
        <dbReference type="EMBL" id="AIE84526.1"/>
    </source>
</evidence>
<gene>
    <name evidence="2" type="ORF">OP10G_1158</name>
</gene>
<evidence type="ECO:0000313" key="3">
    <source>
        <dbReference type="Proteomes" id="UP000027982"/>
    </source>
</evidence>
<proteinExistence type="predicted"/>
<organism evidence="2 3">
    <name type="scientific">Fimbriimonas ginsengisoli Gsoil 348</name>
    <dbReference type="NCBI Taxonomy" id="661478"/>
    <lineage>
        <taxon>Bacteria</taxon>
        <taxon>Bacillati</taxon>
        <taxon>Armatimonadota</taxon>
        <taxon>Fimbriimonadia</taxon>
        <taxon>Fimbriimonadales</taxon>
        <taxon>Fimbriimonadaceae</taxon>
        <taxon>Fimbriimonas</taxon>
    </lineage>
</organism>
<feature type="transmembrane region" description="Helical" evidence="1">
    <location>
        <begin position="46"/>
        <end position="65"/>
    </location>
</feature>
<keyword evidence="1" id="KW-1133">Transmembrane helix</keyword>
<keyword evidence="1" id="KW-0812">Transmembrane</keyword>
<dbReference type="Proteomes" id="UP000027982">
    <property type="component" value="Chromosome"/>
</dbReference>
<accession>A0A068NM30</accession>
<dbReference type="RefSeq" id="WP_025226845.1">
    <property type="nucleotide sequence ID" value="NZ_CP007139.1"/>
</dbReference>
<reference evidence="2 3" key="1">
    <citation type="journal article" date="2014" name="PLoS ONE">
        <title>The first complete genome sequence of the class fimbriimonadia in the phylum armatimonadetes.</title>
        <authorList>
            <person name="Hu Z.Y."/>
            <person name="Wang Y.Z."/>
            <person name="Im W.T."/>
            <person name="Wang S.Y."/>
            <person name="Zhao G.P."/>
            <person name="Zheng H.J."/>
            <person name="Quan Z.X."/>
        </authorList>
    </citation>
    <scope>NUCLEOTIDE SEQUENCE [LARGE SCALE GENOMIC DNA]</scope>
    <source>
        <strain evidence="2">Gsoil 348</strain>
    </source>
</reference>
<name>A0A068NM30_FIMGI</name>
<dbReference type="KEGG" id="fgi:OP10G_1158"/>
<protein>
    <submittedName>
        <fullName evidence="2">Uncharacterized protein</fullName>
    </submittedName>
</protein>
<keyword evidence="1" id="KW-0472">Membrane</keyword>
<dbReference type="HOGENOM" id="CLU_2069639_0_0_0"/>
<feature type="transmembrane region" description="Helical" evidence="1">
    <location>
        <begin position="80"/>
        <end position="102"/>
    </location>
</feature>
<keyword evidence="3" id="KW-1185">Reference proteome</keyword>
<dbReference type="EMBL" id="CP007139">
    <property type="protein sequence ID" value="AIE84526.1"/>
    <property type="molecule type" value="Genomic_DNA"/>
</dbReference>
<dbReference type="OrthoDB" id="9930310at2"/>
<dbReference type="STRING" id="661478.OP10G_1158"/>
<dbReference type="AlphaFoldDB" id="A0A068NM30"/>